<dbReference type="NCBIfam" id="TIGR02937">
    <property type="entry name" value="sigma70-ECF"/>
    <property type="match status" value="1"/>
</dbReference>
<dbReference type="SUPFAM" id="SSF88946">
    <property type="entry name" value="Sigma2 domain of RNA polymerase sigma factors"/>
    <property type="match status" value="1"/>
</dbReference>
<evidence type="ECO:0000256" key="1">
    <source>
        <dbReference type="ARBA" id="ARBA00010641"/>
    </source>
</evidence>
<dbReference type="Gene3D" id="1.10.10.10">
    <property type="entry name" value="Winged helix-like DNA-binding domain superfamily/Winged helix DNA-binding domain"/>
    <property type="match status" value="1"/>
</dbReference>
<dbReference type="Pfam" id="PF08281">
    <property type="entry name" value="Sigma70_r4_2"/>
    <property type="match status" value="1"/>
</dbReference>
<dbReference type="InterPro" id="IPR014284">
    <property type="entry name" value="RNA_pol_sigma-70_dom"/>
</dbReference>
<dbReference type="InterPro" id="IPR013324">
    <property type="entry name" value="RNA_pol_sigma_r3/r4-like"/>
</dbReference>
<dbReference type="InterPro" id="IPR013325">
    <property type="entry name" value="RNA_pol_sigma_r2"/>
</dbReference>
<feature type="domain" description="RNA polymerase sigma factor 70 region 4 type 2" evidence="6">
    <location>
        <begin position="129"/>
        <end position="181"/>
    </location>
</feature>
<evidence type="ECO:0000259" key="5">
    <source>
        <dbReference type="Pfam" id="PF04542"/>
    </source>
</evidence>
<dbReference type="GO" id="GO:0003677">
    <property type="term" value="F:DNA binding"/>
    <property type="evidence" value="ECO:0007669"/>
    <property type="project" value="InterPro"/>
</dbReference>
<organism evidence="7 8">
    <name type="scientific">Asanoa hainanensis</name>
    <dbReference type="NCBI Taxonomy" id="560556"/>
    <lineage>
        <taxon>Bacteria</taxon>
        <taxon>Bacillati</taxon>
        <taxon>Actinomycetota</taxon>
        <taxon>Actinomycetes</taxon>
        <taxon>Micromonosporales</taxon>
        <taxon>Micromonosporaceae</taxon>
        <taxon>Asanoa</taxon>
    </lineage>
</organism>
<evidence type="ECO:0000256" key="4">
    <source>
        <dbReference type="ARBA" id="ARBA00023163"/>
    </source>
</evidence>
<evidence type="ECO:0000256" key="2">
    <source>
        <dbReference type="ARBA" id="ARBA00023015"/>
    </source>
</evidence>
<dbReference type="InterPro" id="IPR039425">
    <property type="entry name" value="RNA_pol_sigma-70-like"/>
</dbReference>
<evidence type="ECO:0000259" key="6">
    <source>
        <dbReference type="Pfam" id="PF08281"/>
    </source>
</evidence>
<feature type="domain" description="RNA polymerase sigma-70 region 2" evidence="5">
    <location>
        <begin position="32"/>
        <end position="98"/>
    </location>
</feature>
<dbReference type="GO" id="GO:0006352">
    <property type="term" value="P:DNA-templated transcription initiation"/>
    <property type="evidence" value="ECO:0007669"/>
    <property type="project" value="InterPro"/>
</dbReference>
<dbReference type="EMBL" id="FZPH01000007">
    <property type="protein sequence ID" value="SNT47960.1"/>
    <property type="molecule type" value="Genomic_DNA"/>
</dbReference>
<evidence type="ECO:0000313" key="7">
    <source>
        <dbReference type="EMBL" id="SNT47960.1"/>
    </source>
</evidence>
<sequence length="200" mass="22594">MSRTEQHAPEPADDAGVIERSLRIPEQFGVIFDRHAPYIHRYLARRLGTAVAEDLTAETFLVAFRKRDRYDRERRDARPWLYGIATNLVAQHRRDEVRQFRLHQVMGPAPDESCHADRVAAIATAQATRQELHTALATLSSADRDALLLVAWEQLTYEEVAAALGIPVGTVRSRLNRARRKVREALGGSDLTTDLEEESS</sequence>
<dbReference type="InterPro" id="IPR036388">
    <property type="entry name" value="WH-like_DNA-bd_sf"/>
</dbReference>
<protein>
    <submittedName>
        <fullName evidence="7">RNA polymerase sigma-70 factor, ECF subfamily</fullName>
    </submittedName>
</protein>
<evidence type="ECO:0000256" key="3">
    <source>
        <dbReference type="ARBA" id="ARBA00023082"/>
    </source>
</evidence>
<keyword evidence="2" id="KW-0805">Transcription regulation</keyword>
<dbReference type="SUPFAM" id="SSF88659">
    <property type="entry name" value="Sigma3 and sigma4 domains of RNA polymerase sigma factors"/>
    <property type="match status" value="1"/>
</dbReference>
<dbReference type="OrthoDB" id="5518337at2"/>
<keyword evidence="8" id="KW-1185">Reference proteome</keyword>
<dbReference type="AlphaFoldDB" id="A0A239MZM9"/>
<dbReference type="CDD" id="cd06171">
    <property type="entry name" value="Sigma70_r4"/>
    <property type="match status" value="1"/>
</dbReference>
<comment type="similarity">
    <text evidence="1">Belongs to the sigma-70 factor family. ECF subfamily.</text>
</comment>
<reference evidence="7 8" key="1">
    <citation type="submission" date="2017-06" db="EMBL/GenBank/DDBJ databases">
        <authorList>
            <person name="Kim H.J."/>
            <person name="Triplett B.A."/>
        </authorList>
    </citation>
    <scope>NUCLEOTIDE SEQUENCE [LARGE SCALE GENOMIC DNA]</scope>
    <source>
        <strain evidence="7 8">CGMCC 4.5593</strain>
    </source>
</reference>
<evidence type="ECO:0000313" key="8">
    <source>
        <dbReference type="Proteomes" id="UP000198362"/>
    </source>
</evidence>
<accession>A0A239MZM9</accession>
<dbReference type="GO" id="GO:0016987">
    <property type="term" value="F:sigma factor activity"/>
    <property type="evidence" value="ECO:0007669"/>
    <property type="project" value="UniProtKB-KW"/>
</dbReference>
<gene>
    <name evidence="7" type="ORF">SAMN05421812_10743</name>
</gene>
<dbReference type="PANTHER" id="PTHR43133">
    <property type="entry name" value="RNA POLYMERASE ECF-TYPE SIGMA FACTO"/>
    <property type="match status" value="1"/>
</dbReference>
<dbReference type="Proteomes" id="UP000198362">
    <property type="component" value="Unassembled WGS sequence"/>
</dbReference>
<dbReference type="InterPro" id="IPR013249">
    <property type="entry name" value="RNA_pol_sigma70_r4_t2"/>
</dbReference>
<keyword evidence="3" id="KW-0731">Sigma factor</keyword>
<keyword evidence="4" id="KW-0804">Transcription</keyword>
<proteinExistence type="inferred from homology"/>
<dbReference type="PANTHER" id="PTHR43133:SF25">
    <property type="entry name" value="RNA POLYMERASE SIGMA FACTOR RFAY-RELATED"/>
    <property type="match status" value="1"/>
</dbReference>
<dbReference type="RefSeq" id="WP_089250509.1">
    <property type="nucleotide sequence ID" value="NZ_FZPH01000007.1"/>
</dbReference>
<name>A0A239MZM9_9ACTN</name>
<dbReference type="Pfam" id="PF04542">
    <property type="entry name" value="Sigma70_r2"/>
    <property type="match status" value="1"/>
</dbReference>
<dbReference type="InterPro" id="IPR007627">
    <property type="entry name" value="RNA_pol_sigma70_r2"/>
</dbReference>
<dbReference type="Gene3D" id="1.10.1740.10">
    <property type="match status" value="1"/>
</dbReference>